<dbReference type="PANTHER" id="PTHR43194:SF2">
    <property type="entry name" value="PEROXISOMAL MEMBRANE PROTEIN LPX1"/>
    <property type="match status" value="1"/>
</dbReference>
<protein>
    <submittedName>
        <fullName evidence="2">Pimeloyl-ACP methyl ester carboxylesterase</fullName>
    </submittedName>
</protein>
<name>A0A1W1W7R6_SULTA</name>
<dbReference type="RefSeq" id="WP_020376404.1">
    <property type="nucleotide sequence ID" value="NZ_FWWY01000001.1"/>
</dbReference>
<dbReference type="InterPro" id="IPR029058">
    <property type="entry name" value="AB_hydrolase_fold"/>
</dbReference>
<dbReference type="InterPro" id="IPR000073">
    <property type="entry name" value="AB_hydrolase_1"/>
</dbReference>
<accession>A0A1W1W7R6</accession>
<dbReference type="Gene3D" id="3.40.50.1820">
    <property type="entry name" value="alpha/beta hydrolase"/>
    <property type="match status" value="1"/>
</dbReference>
<dbReference type="SUPFAM" id="SSF53474">
    <property type="entry name" value="alpha/beta-Hydrolases"/>
    <property type="match status" value="1"/>
</dbReference>
<proteinExistence type="predicted"/>
<dbReference type="AlphaFoldDB" id="A0A1W1W7R6"/>
<evidence type="ECO:0000259" key="1">
    <source>
        <dbReference type="Pfam" id="PF12697"/>
    </source>
</evidence>
<reference evidence="3" key="1">
    <citation type="submission" date="2017-04" db="EMBL/GenBank/DDBJ databases">
        <authorList>
            <person name="Varghese N."/>
            <person name="Submissions S."/>
        </authorList>
    </citation>
    <scope>NUCLEOTIDE SEQUENCE [LARGE SCALE GENOMIC DNA]</scope>
    <source>
        <strain evidence="3">DSM 9293</strain>
    </source>
</reference>
<dbReference type="InterPro" id="IPR050228">
    <property type="entry name" value="Carboxylesterase_BioH"/>
</dbReference>
<dbReference type="PRINTS" id="PR00111">
    <property type="entry name" value="ABHYDROLASE"/>
</dbReference>
<dbReference type="PANTHER" id="PTHR43194">
    <property type="entry name" value="HYDROLASE ALPHA/BETA FOLD FAMILY"/>
    <property type="match status" value="1"/>
</dbReference>
<dbReference type="OrthoDB" id="9775557at2"/>
<organism evidence="2 3">
    <name type="scientific">Sulfobacillus thermosulfidooxidans (strain DSM 9293 / VKM B-1269 / AT-1)</name>
    <dbReference type="NCBI Taxonomy" id="929705"/>
    <lineage>
        <taxon>Bacteria</taxon>
        <taxon>Bacillati</taxon>
        <taxon>Bacillota</taxon>
        <taxon>Clostridia</taxon>
        <taxon>Eubacteriales</taxon>
        <taxon>Clostridiales Family XVII. Incertae Sedis</taxon>
        <taxon>Sulfobacillus</taxon>
    </lineage>
</organism>
<dbReference type="Proteomes" id="UP000192660">
    <property type="component" value="Unassembled WGS sequence"/>
</dbReference>
<dbReference type="STRING" id="28034.BFX07_10240"/>
<feature type="domain" description="AB hydrolase-1" evidence="1">
    <location>
        <begin position="6"/>
        <end position="216"/>
    </location>
</feature>
<evidence type="ECO:0000313" key="3">
    <source>
        <dbReference type="Proteomes" id="UP000192660"/>
    </source>
</evidence>
<sequence length="231" mass="25876">MPVPWLFIHGAGSTSRSWSRQHRLPFASQFCDLPARPQILPTHLITSLAEWCLTQIHEPAIVVGHSMGGAIAQMMAILQPLSVKALVLVGTGPRLPVNPDLLEQLVTNPHQALENIARWSLARQFDPNLYEANLRLLETVSADRILHELTACSLFDSRPVLDQYTGPVFLIRGAEDRMTPEVLSNEFLAIWPDMPIYTIAHSGHLVMLEQPELFNETLLTIADRIPDAEKR</sequence>
<keyword evidence="3" id="KW-1185">Reference proteome</keyword>
<evidence type="ECO:0000313" key="2">
    <source>
        <dbReference type="EMBL" id="SMC02318.1"/>
    </source>
</evidence>
<dbReference type="Pfam" id="PF12697">
    <property type="entry name" value="Abhydrolase_6"/>
    <property type="match status" value="1"/>
</dbReference>
<dbReference type="EMBL" id="FWWY01000001">
    <property type="protein sequence ID" value="SMC02318.1"/>
    <property type="molecule type" value="Genomic_DNA"/>
</dbReference>
<gene>
    <name evidence="2" type="ORF">SAMN00768000_0530</name>
</gene>